<dbReference type="HOGENOM" id="CLU_3158826_0_0_9"/>
<name>K4LJ50_THEPS</name>
<feature type="compositionally biased region" description="Basic and acidic residues" evidence="1">
    <location>
        <begin position="8"/>
        <end position="18"/>
    </location>
</feature>
<accession>K4LJ50</accession>
<reference evidence="2 3" key="1">
    <citation type="journal article" date="2012" name="BMC Genomics">
        <title>Genome-guided analysis of physiological and morphological traits of the fermentative acetate oxidizer Thermacetogenium phaeum.</title>
        <authorList>
            <person name="Oehler D."/>
            <person name="Poehlein A."/>
            <person name="Leimbach A."/>
            <person name="Muller N."/>
            <person name="Daniel R."/>
            <person name="Gottschalk G."/>
            <person name="Schink B."/>
        </authorList>
    </citation>
    <scope>NUCLEOTIDE SEQUENCE [LARGE SCALE GENOMIC DNA]</scope>
    <source>
        <strain evidence="3">ATCC BAA-254 / DSM 26808 / PB</strain>
    </source>
</reference>
<organism evidence="2 3">
    <name type="scientific">Thermacetogenium phaeum (strain ATCC BAA-254 / DSM 26808 / PB)</name>
    <dbReference type="NCBI Taxonomy" id="1089553"/>
    <lineage>
        <taxon>Bacteria</taxon>
        <taxon>Bacillati</taxon>
        <taxon>Bacillota</taxon>
        <taxon>Clostridia</taxon>
        <taxon>Thermoanaerobacterales</taxon>
        <taxon>Thermoanaerobacteraceae</taxon>
        <taxon>Thermacetogenium</taxon>
    </lineage>
</organism>
<evidence type="ECO:0000313" key="2">
    <source>
        <dbReference type="EMBL" id="AFV13026.1"/>
    </source>
</evidence>
<sequence>MSSYGGREQQKTQERVYPREGAVNTRGTPERAEPFVGTKRENTSRETG</sequence>
<evidence type="ECO:0000313" key="3">
    <source>
        <dbReference type="Proteomes" id="UP000000467"/>
    </source>
</evidence>
<evidence type="ECO:0000256" key="1">
    <source>
        <dbReference type="SAM" id="MobiDB-lite"/>
    </source>
</evidence>
<proteinExistence type="predicted"/>
<dbReference type="AlphaFoldDB" id="K4LJ50"/>
<dbReference type="Proteomes" id="UP000000467">
    <property type="component" value="Chromosome"/>
</dbReference>
<keyword evidence="3" id="KW-1185">Reference proteome</keyword>
<gene>
    <name evidence="2" type="ordered locus">Tph_c28610</name>
</gene>
<dbReference type="KEGG" id="tpz:Tph_c28610"/>
<dbReference type="RefSeq" id="WP_015051885.1">
    <property type="nucleotide sequence ID" value="NC_018870.1"/>
</dbReference>
<feature type="compositionally biased region" description="Basic and acidic residues" evidence="1">
    <location>
        <begin position="28"/>
        <end position="48"/>
    </location>
</feature>
<feature type="region of interest" description="Disordered" evidence="1">
    <location>
        <begin position="1"/>
        <end position="48"/>
    </location>
</feature>
<protein>
    <submittedName>
        <fullName evidence="2">Uncharacterized protein</fullName>
    </submittedName>
</protein>
<dbReference type="EMBL" id="CP003732">
    <property type="protein sequence ID" value="AFV13026.1"/>
    <property type="molecule type" value="Genomic_DNA"/>
</dbReference>